<dbReference type="AlphaFoldDB" id="A0A0D6JIU0"/>
<protein>
    <recommendedName>
        <fullName evidence="3">Apea-like HEPN domain-containing protein</fullName>
    </recommendedName>
</protein>
<dbReference type="RefSeq" id="WP_046478691.1">
    <property type="nucleotide sequence ID" value="NZ_LN829118.1"/>
</dbReference>
<name>A0A0D6JIU0_9HYPH</name>
<evidence type="ECO:0000313" key="2">
    <source>
        <dbReference type="Proteomes" id="UP000033187"/>
    </source>
</evidence>
<dbReference type="KEGG" id="fiy:BN1229_v1_2988"/>
<accession>A0A0D6JIU0</accession>
<evidence type="ECO:0000313" key="1">
    <source>
        <dbReference type="EMBL" id="CPR21300.1"/>
    </source>
</evidence>
<dbReference type="Proteomes" id="UP000033187">
    <property type="component" value="Chromosome 1"/>
</dbReference>
<keyword evidence="2" id="KW-1185">Reference proteome</keyword>
<organism evidence="1 2">
    <name type="scientific">Candidatus Filomicrobium marinum</name>
    <dbReference type="NCBI Taxonomy" id="1608628"/>
    <lineage>
        <taxon>Bacteria</taxon>
        <taxon>Pseudomonadati</taxon>
        <taxon>Pseudomonadota</taxon>
        <taxon>Alphaproteobacteria</taxon>
        <taxon>Hyphomicrobiales</taxon>
        <taxon>Hyphomicrobiaceae</taxon>
        <taxon>Filomicrobium</taxon>
    </lineage>
</organism>
<gene>
    <name evidence="1" type="ORF">YBN1229_v1_2988</name>
</gene>
<dbReference type="KEGG" id="fil:BN1229_v1_2929"/>
<sequence>MADASGFRVRLLVRTAKGFTTEATSLNLVVANKEVTITSQNKDEPLNRSRWIVLSVRGFSKEHHARQFGGRLRSIVQLAALSTRLGVDVGEDKATSWISEEFARSKGIIQEHERVAPNVHGLAILPDDDNTRIPTISIRGTVTADPKHFLSALQDLDQNVSIDFGDARNAVRLLNFALMTSEPLSQMVLAFSAVEELSQNEKWSVAQRDLIQKLAISAQTSQKGTADERAEVARAIQTGLFRLSLRQGVKRLLAGLGQNHLRKEWDRLYNIRSALFHGTSRLSDTEIHQAALDTVTLCGMITLRIVCREGTRIPSIAGTHFNISIPKSDEPRE</sequence>
<proteinExistence type="predicted"/>
<dbReference type="EMBL" id="LN829119">
    <property type="protein sequence ID" value="CPR21300.1"/>
    <property type="molecule type" value="Genomic_DNA"/>
</dbReference>
<evidence type="ECO:0008006" key="3">
    <source>
        <dbReference type="Google" id="ProtNLM"/>
    </source>
</evidence>
<reference evidence="2" key="1">
    <citation type="submission" date="2015-02" db="EMBL/GenBank/DDBJ databases">
        <authorList>
            <person name="Chooi Y.-H."/>
        </authorList>
    </citation>
    <scope>NUCLEOTIDE SEQUENCE [LARGE SCALE GENOMIC DNA]</scope>
    <source>
        <strain evidence="2">strain Y</strain>
    </source>
</reference>